<keyword evidence="3" id="KW-1133">Transmembrane helix</keyword>
<accession>A0A2J6Q492</accession>
<feature type="transmembrane region" description="Helical" evidence="3">
    <location>
        <begin position="37"/>
        <end position="58"/>
    </location>
</feature>
<dbReference type="Pfam" id="PF11807">
    <property type="entry name" value="UstYa"/>
    <property type="match status" value="1"/>
</dbReference>
<evidence type="ECO:0000313" key="5">
    <source>
        <dbReference type="Proteomes" id="UP000235672"/>
    </source>
</evidence>
<dbReference type="AlphaFoldDB" id="A0A2J6Q492"/>
<keyword evidence="5" id="KW-1185">Reference proteome</keyword>
<comment type="similarity">
    <text evidence="2">Belongs to the ustYa family.</text>
</comment>
<reference evidence="4 5" key="1">
    <citation type="submission" date="2016-05" db="EMBL/GenBank/DDBJ databases">
        <title>A degradative enzymes factory behind the ericoid mycorrhizal symbiosis.</title>
        <authorList>
            <consortium name="DOE Joint Genome Institute"/>
            <person name="Martino E."/>
            <person name="Morin E."/>
            <person name="Grelet G."/>
            <person name="Kuo A."/>
            <person name="Kohler A."/>
            <person name="Daghino S."/>
            <person name="Barry K."/>
            <person name="Choi C."/>
            <person name="Cichocki N."/>
            <person name="Clum A."/>
            <person name="Copeland A."/>
            <person name="Hainaut M."/>
            <person name="Haridas S."/>
            <person name="Labutti K."/>
            <person name="Lindquist E."/>
            <person name="Lipzen A."/>
            <person name="Khouja H.-R."/>
            <person name="Murat C."/>
            <person name="Ohm R."/>
            <person name="Olson A."/>
            <person name="Spatafora J."/>
            <person name="Veneault-Fourrey C."/>
            <person name="Henrissat B."/>
            <person name="Grigoriev I."/>
            <person name="Martin F."/>
            <person name="Perotto S."/>
        </authorList>
    </citation>
    <scope>NUCLEOTIDE SEQUENCE [LARGE SCALE GENOMIC DNA]</scope>
    <source>
        <strain evidence="4 5">UAMH 7357</strain>
    </source>
</reference>
<gene>
    <name evidence="4" type="ORF">NA56DRAFT_572610</name>
</gene>
<organism evidence="4 5">
    <name type="scientific">Hyaloscypha hepaticicola</name>
    <dbReference type="NCBI Taxonomy" id="2082293"/>
    <lineage>
        <taxon>Eukaryota</taxon>
        <taxon>Fungi</taxon>
        <taxon>Dikarya</taxon>
        <taxon>Ascomycota</taxon>
        <taxon>Pezizomycotina</taxon>
        <taxon>Leotiomycetes</taxon>
        <taxon>Helotiales</taxon>
        <taxon>Hyaloscyphaceae</taxon>
        <taxon>Hyaloscypha</taxon>
    </lineage>
</organism>
<evidence type="ECO:0000256" key="3">
    <source>
        <dbReference type="SAM" id="Phobius"/>
    </source>
</evidence>
<comment type="pathway">
    <text evidence="1">Mycotoxin biosynthesis.</text>
</comment>
<evidence type="ECO:0000313" key="4">
    <source>
        <dbReference type="EMBL" id="PMD21063.1"/>
    </source>
</evidence>
<dbReference type="GO" id="GO:0043386">
    <property type="term" value="P:mycotoxin biosynthetic process"/>
    <property type="evidence" value="ECO:0007669"/>
    <property type="project" value="InterPro"/>
</dbReference>
<dbReference type="OrthoDB" id="3687641at2759"/>
<proteinExistence type="inferred from homology"/>
<evidence type="ECO:0000256" key="1">
    <source>
        <dbReference type="ARBA" id="ARBA00004685"/>
    </source>
</evidence>
<evidence type="ECO:0000256" key="2">
    <source>
        <dbReference type="ARBA" id="ARBA00035112"/>
    </source>
</evidence>
<keyword evidence="3" id="KW-0472">Membrane</keyword>
<dbReference type="EMBL" id="KZ613482">
    <property type="protein sequence ID" value="PMD21063.1"/>
    <property type="molecule type" value="Genomic_DNA"/>
</dbReference>
<dbReference type="InterPro" id="IPR021765">
    <property type="entry name" value="UstYa-like"/>
</dbReference>
<sequence>MATTKQAYRPLGGEEIDSAEFDDLEDRNSQKSRWPSISTLVLSITTIIFGLHSIYLSLQAKCTCLEKEHLAFDDGYSTEWVPAKSSIELSRVKFKGAFRYNESSNTYYRVHDPAEPQYIGPPSPEIDKAWEDLLDGQYLFLSEEEGMQLNDPVPIMNHYIAEVEVMHSLHCLNTIRKSLSPEYYSVHDKHNMPEELKSAHDGATPFRFTWNLES</sequence>
<dbReference type="Proteomes" id="UP000235672">
    <property type="component" value="Unassembled WGS sequence"/>
</dbReference>
<dbReference type="PANTHER" id="PTHR33365">
    <property type="entry name" value="YALI0B05434P"/>
    <property type="match status" value="1"/>
</dbReference>
<protein>
    <submittedName>
        <fullName evidence="4">Uncharacterized protein</fullName>
    </submittedName>
</protein>
<name>A0A2J6Q492_9HELO</name>
<dbReference type="STRING" id="1745343.A0A2J6Q492"/>
<dbReference type="PANTHER" id="PTHR33365:SF4">
    <property type="entry name" value="CYCLOCHLOROTINE BIOSYNTHESIS PROTEIN O"/>
    <property type="match status" value="1"/>
</dbReference>
<keyword evidence="3" id="KW-0812">Transmembrane</keyword>